<gene>
    <name evidence="1" type="ORF">BDD14_3185</name>
</gene>
<keyword evidence="2" id="KW-1185">Reference proteome</keyword>
<dbReference type="EMBL" id="SHKW01000001">
    <property type="protein sequence ID" value="RZU41659.1"/>
    <property type="molecule type" value="Genomic_DNA"/>
</dbReference>
<organism evidence="1 2">
    <name type="scientific">Edaphobacter modestus</name>
    <dbReference type="NCBI Taxonomy" id="388466"/>
    <lineage>
        <taxon>Bacteria</taxon>
        <taxon>Pseudomonadati</taxon>
        <taxon>Acidobacteriota</taxon>
        <taxon>Terriglobia</taxon>
        <taxon>Terriglobales</taxon>
        <taxon>Acidobacteriaceae</taxon>
        <taxon>Edaphobacter</taxon>
    </lineage>
</organism>
<proteinExistence type="predicted"/>
<evidence type="ECO:0000313" key="2">
    <source>
        <dbReference type="Proteomes" id="UP000292958"/>
    </source>
</evidence>
<dbReference type="PROSITE" id="PS51257">
    <property type="entry name" value="PROKAR_LIPOPROTEIN"/>
    <property type="match status" value="1"/>
</dbReference>
<dbReference type="AlphaFoldDB" id="A0A4Q7YX56"/>
<sequence>MKIIRRTDGLLILGVLAALIIGCEYFPESSFTLASESRLPRWNTPPPGLTRGDVSLTMSYFSMPWGGSARFRLQDKNKEIIEKKNGRVRCGGAFQLKNPPQGFPPGYPAYEAITVDGITEIIEHRKMEPIFL</sequence>
<dbReference type="RefSeq" id="WP_130419539.1">
    <property type="nucleotide sequence ID" value="NZ_SHKW01000001.1"/>
</dbReference>
<dbReference type="OrthoDB" id="122742at2"/>
<accession>A0A4Q7YX56</accession>
<evidence type="ECO:0000313" key="1">
    <source>
        <dbReference type="EMBL" id="RZU41659.1"/>
    </source>
</evidence>
<comment type="caution">
    <text evidence="1">The sequence shown here is derived from an EMBL/GenBank/DDBJ whole genome shotgun (WGS) entry which is preliminary data.</text>
</comment>
<reference evidence="1 2" key="1">
    <citation type="submission" date="2019-02" db="EMBL/GenBank/DDBJ databases">
        <title>Genomic Encyclopedia of Archaeal and Bacterial Type Strains, Phase II (KMG-II): from individual species to whole genera.</title>
        <authorList>
            <person name="Goeker M."/>
        </authorList>
    </citation>
    <scope>NUCLEOTIDE SEQUENCE [LARGE SCALE GENOMIC DNA]</scope>
    <source>
        <strain evidence="1 2">DSM 18101</strain>
    </source>
</reference>
<protein>
    <submittedName>
        <fullName evidence="1">Uncharacterized protein</fullName>
    </submittedName>
</protein>
<dbReference type="Proteomes" id="UP000292958">
    <property type="component" value="Unassembled WGS sequence"/>
</dbReference>
<name>A0A4Q7YX56_9BACT</name>